<gene>
    <name evidence="1" type="ORF">FWILDA_LOCUS3242</name>
</gene>
<dbReference type="OrthoDB" id="2317665at2759"/>
<comment type="caution">
    <text evidence="1">The sequence shown here is derived from an EMBL/GenBank/DDBJ whole genome shotgun (WGS) entry which is preliminary data.</text>
</comment>
<evidence type="ECO:0000313" key="1">
    <source>
        <dbReference type="EMBL" id="CAI2167762.1"/>
    </source>
</evidence>
<keyword evidence="2" id="KW-1185">Reference proteome</keyword>
<dbReference type="EMBL" id="CAMKVN010000420">
    <property type="protein sequence ID" value="CAI2167762.1"/>
    <property type="molecule type" value="Genomic_DNA"/>
</dbReference>
<name>A0A9W4SGR9_9GLOM</name>
<sequence length="270" mass="31071">MSDHNLQQPYYYTDDNFQYLFAAELHPTLSSFLPPSTATDFDVPVNLIYESYIHQAAAGPSQIIVPANVNNGSYLQQKYIDRYIIFHSLQTNNCCGITSKFPSFLLPSTATGPYNLSDMSDNYRNNIQTSNSISDYQNNQGFGASIEPYNNESSQTGESCEEAQLKNKNKKTPCKWKDEPTVMLLKYLKKYKKLILELKKRGSTAGKVRMPLWKGASIMLRKNNYNNYSEKQCANRWKNIKQNHENRHKKYQLYVEEILGSILLSKNLEI</sequence>
<dbReference type="Proteomes" id="UP001153678">
    <property type="component" value="Unassembled WGS sequence"/>
</dbReference>
<evidence type="ECO:0000313" key="2">
    <source>
        <dbReference type="Proteomes" id="UP001153678"/>
    </source>
</evidence>
<protein>
    <submittedName>
        <fullName evidence="1">16968_t:CDS:1</fullName>
    </submittedName>
</protein>
<organism evidence="1 2">
    <name type="scientific">Funneliformis geosporum</name>
    <dbReference type="NCBI Taxonomy" id="1117311"/>
    <lineage>
        <taxon>Eukaryota</taxon>
        <taxon>Fungi</taxon>
        <taxon>Fungi incertae sedis</taxon>
        <taxon>Mucoromycota</taxon>
        <taxon>Glomeromycotina</taxon>
        <taxon>Glomeromycetes</taxon>
        <taxon>Glomerales</taxon>
        <taxon>Glomeraceae</taxon>
        <taxon>Funneliformis</taxon>
    </lineage>
</organism>
<reference evidence="1" key="1">
    <citation type="submission" date="2022-08" db="EMBL/GenBank/DDBJ databases">
        <authorList>
            <person name="Kallberg Y."/>
            <person name="Tangrot J."/>
            <person name="Rosling A."/>
        </authorList>
    </citation>
    <scope>NUCLEOTIDE SEQUENCE</scope>
    <source>
        <strain evidence="1">Wild A</strain>
    </source>
</reference>
<accession>A0A9W4SGR9</accession>
<proteinExistence type="predicted"/>
<dbReference type="AlphaFoldDB" id="A0A9W4SGR9"/>